<protein>
    <recommendedName>
        <fullName evidence="4">Nucleoporin NUP53</fullName>
    </recommendedName>
</protein>
<evidence type="ECO:0000313" key="3">
    <source>
        <dbReference type="Proteomes" id="UP000030854"/>
    </source>
</evidence>
<dbReference type="AlphaFoldDB" id="A0A0B1P516"/>
<evidence type="ECO:0000313" key="2">
    <source>
        <dbReference type="EMBL" id="KHJ33348.1"/>
    </source>
</evidence>
<dbReference type="OrthoDB" id="8033832at2759"/>
<accession>A0A0B1P516</accession>
<dbReference type="Gene3D" id="3.30.70.330">
    <property type="match status" value="1"/>
</dbReference>
<organism evidence="2 3">
    <name type="scientific">Uncinula necator</name>
    <name type="common">Grape powdery mildew</name>
    <dbReference type="NCBI Taxonomy" id="52586"/>
    <lineage>
        <taxon>Eukaryota</taxon>
        <taxon>Fungi</taxon>
        <taxon>Dikarya</taxon>
        <taxon>Ascomycota</taxon>
        <taxon>Pezizomycotina</taxon>
        <taxon>Leotiomycetes</taxon>
        <taxon>Erysiphales</taxon>
        <taxon>Erysiphaceae</taxon>
        <taxon>Erysiphe</taxon>
    </lineage>
</organism>
<reference evidence="2 3" key="1">
    <citation type="journal article" date="2014" name="BMC Genomics">
        <title>Adaptive genomic structural variation in the grape powdery mildew pathogen, Erysiphe necator.</title>
        <authorList>
            <person name="Jones L."/>
            <person name="Riaz S."/>
            <person name="Morales-Cruz A."/>
            <person name="Amrine K.C."/>
            <person name="McGuire B."/>
            <person name="Gubler W.D."/>
            <person name="Walker M.A."/>
            <person name="Cantu D."/>
        </authorList>
    </citation>
    <scope>NUCLEOTIDE SEQUENCE [LARGE SCALE GENOMIC DNA]</scope>
    <source>
        <strain evidence="3">c</strain>
    </source>
</reference>
<gene>
    <name evidence="2" type="ORF">EV44_g2457</name>
</gene>
<dbReference type="InterPro" id="IPR012677">
    <property type="entry name" value="Nucleotide-bd_a/b_plait_sf"/>
</dbReference>
<feature type="region of interest" description="Disordered" evidence="1">
    <location>
        <begin position="91"/>
        <end position="116"/>
    </location>
</feature>
<comment type="caution">
    <text evidence="2">The sequence shown here is derived from an EMBL/GenBank/DDBJ whole genome shotgun (WGS) entry which is preliminary data.</text>
</comment>
<feature type="compositionally biased region" description="Polar residues" evidence="1">
    <location>
        <begin position="271"/>
        <end position="290"/>
    </location>
</feature>
<sequence>MPPLILHHVPDDELYIGDDGVQRPFAMLFANNNETNNQITRPRRTVHETGSFGKSTRRSRSRAGTPAAKREDPTLTAADAIFSHFIAQKAAESSELPQRPPSLLAPGSQPSLINTSVTQNDGIGLISKFPKHRMKEPTEVILRGFKSSQQYAAIREYERIAGRICEDYPRDPPIEQRKYKIDSGDPATFRLNPLTADEKAKVYKFAGGHHWIKVTFESAETAEAAIECSPQRILGHLVFAEPYRGTPPVDEEIFASSNPKDYESQKFGVYSKSSNKTDSQDQYPNRLQNLDPSFSSSITHGFSHGPSSISKSTLEDFAPTTVAVSSNTSETSAACSGSNSSSATGNFCQRIPTAKRLKLLPAEDALLPQKSPIEKFLGSLPFIGWVSKDIIGGAIPRTELGEFDYVNASLYWKLVWFIERITGIALLDDTKDD</sequence>
<name>A0A0B1P516_UNCNE</name>
<evidence type="ECO:0008006" key="4">
    <source>
        <dbReference type="Google" id="ProtNLM"/>
    </source>
</evidence>
<dbReference type="STRING" id="52586.A0A0B1P516"/>
<dbReference type="Proteomes" id="UP000030854">
    <property type="component" value="Unassembled WGS sequence"/>
</dbReference>
<dbReference type="EMBL" id="JNVN01001488">
    <property type="protein sequence ID" value="KHJ33348.1"/>
    <property type="molecule type" value="Genomic_DNA"/>
</dbReference>
<evidence type="ECO:0000256" key="1">
    <source>
        <dbReference type="SAM" id="MobiDB-lite"/>
    </source>
</evidence>
<dbReference type="HOGENOM" id="CLU_014181_0_0_1"/>
<feature type="region of interest" description="Disordered" evidence="1">
    <location>
        <begin position="43"/>
        <end position="71"/>
    </location>
</feature>
<proteinExistence type="predicted"/>
<dbReference type="OMA" id="QGMICED"/>
<keyword evidence="3" id="KW-1185">Reference proteome</keyword>
<feature type="region of interest" description="Disordered" evidence="1">
    <location>
        <begin position="269"/>
        <end position="290"/>
    </location>
</feature>